<proteinExistence type="predicted"/>
<evidence type="ECO:0000313" key="1">
    <source>
        <dbReference type="EMBL" id="GFZ59412.1"/>
    </source>
</evidence>
<dbReference type="Proteomes" id="UP000630864">
    <property type="component" value="Unassembled WGS sequence"/>
</dbReference>
<accession>A0A9P3AC23</accession>
<gene>
    <name evidence="1" type="ORF">PSE10A_19230</name>
</gene>
<evidence type="ECO:0000313" key="2">
    <source>
        <dbReference type="Proteomes" id="UP000630864"/>
    </source>
</evidence>
<name>A0A9P3AC23_PSEA0</name>
<protein>
    <submittedName>
        <fullName evidence="1">Uncharacterized protein</fullName>
    </submittedName>
</protein>
<comment type="caution">
    <text evidence="1">The sequence shown here is derived from an EMBL/GenBank/DDBJ whole genome shotgun (WGS) entry which is preliminary data.</text>
</comment>
<dbReference type="RefSeq" id="WP_189658728.1">
    <property type="nucleotide sequence ID" value="NZ_BMZW01000008.1"/>
</dbReference>
<reference evidence="1" key="1">
    <citation type="submission" date="2020-09" db="EMBL/GenBank/DDBJ databases">
        <title>Pseudomonas syringae pv. eriobotryae genome sequence causing loquat canker disease.</title>
        <authorList>
            <person name="Fukuda S."/>
            <person name="Tashiro H."/>
            <person name="Nagano Y."/>
        </authorList>
    </citation>
    <scope>NUCLEOTIDE SEQUENCE</scope>
    <source>
        <strain evidence="1">AM001</strain>
    </source>
</reference>
<dbReference type="AlphaFoldDB" id="A0A9P3AC23"/>
<organism evidence="1 2">
    <name type="scientific">Pseudomonas amygdali pv. eriobotryae</name>
    <dbReference type="NCBI Taxonomy" id="129137"/>
    <lineage>
        <taxon>Bacteria</taxon>
        <taxon>Pseudomonadati</taxon>
        <taxon>Pseudomonadota</taxon>
        <taxon>Gammaproteobacteria</taxon>
        <taxon>Pseudomonadales</taxon>
        <taxon>Pseudomonadaceae</taxon>
        <taxon>Pseudomonas</taxon>
        <taxon>Pseudomonas amygdali</taxon>
    </lineage>
</organism>
<dbReference type="EMBL" id="BMZW01000008">
    <property type="protein sequence ID" value="GFZ59412.1"/>
    <property type="molecule type" value="Genomic_DNA"/>
</dbReference>
<sequence>MSCIDNPNAELQKMIIALGADSYIVRAVPHNPVRSTYTVKHAAEMRKPSTGFFPDEIVKPEVIKKLRGINGKGNCTIKIICKSMKYHYVTLYDVSQQELYALSANGVKPCIVSLVRVSKQGDKFYSVVLRFNQKRIGNDCKYAVKVAGSFQINVGSKETKSLEEGIVLCGFVDKKSGMWINANRATNQNCPTCEERYGIFQKNKPEINEEKMPELDRSGSTFLYFESCRSQIIYKATEAGDKFDDNEIHCRLSYRLRKEHYSVAEISQYIEERNTPQEISDF</sequence>